<dbReference type="InParanoid" id="A0A7M7PKH1"/>
<accession>A0A7M7PKH1</accession>
<dbReference type="PROSITE" id="PS50853">
    <property type="entry name" value="FN3"/>
    <property type="match status" value="1"/>
</dbReference>
<reference evidence="2" key="2">
    <citation type="submission" date="2021-01" db="UniProtKB">
        <authorList>
            <consortium name="EnsemblMetazoa"/>
        </authorList>
    </citation>
    <scope>IDENTIFICATION</scope>
</reference>
<dbReference type="AlphaFoldDB" id="A0A7M7PKH1"/>
<dbReference type="InterPro" id="IPR003961">
    <property type="entry name" value="FN3_dom"/>
</dbReference>
<dbReference type="InterPro" id="IPR036116">
    <property type="entry name" value="FN3_sf"/>
</dbReference>
<dbReference type="OrthoDB" id="10485392at2759"/>
<keyword evidence="3" id="KW-1185">Reference proteome</keyword>
<dbReference type="EnsemblMetazoa" id="XM_030996264">
    <property type="protein sequence ID" value="XP_030852124"/>
    <property type="gene ID" value="LOC105445505"/>
</dbReference>
<dbReference type="Gene3D" id="2.60.40.10">
    <property type="entry name" value="Immunoglobulins"/>
    <property type="match status" value="1"/>
</dbReference>
<reference evidence="3" key="1">
    <citation type="submission" date="2015-02" db="EMBL/GenBank/DDBJ databases">
        <title>Genome sequencing for Strongylocentrotus purpuratus.</title>
        <authorList>
            <person name="Murali S."/>
            <person name="Liu Y."/>
            <person name="Vee V."/>
            <person name="English A."/>
            <person name="Wang M."/>
            <person name="Skinner E."/>
            <person name="Han Y."/>
            <person name="Muzny D.M."/>
            <person name="Worley K.C."/>
            <person name="Gibbs R.A."/>
        </authorList>
    </citation>
    <scope>NUCLEOTIDE SEQUENCE</scope>
</reference>
<dbReference type="Proteomes" id="UP000007110">
    <property type="component" value="Unassembled WGS sequence"/>
</dbReference>
<organism evidence="2 3">
    <name type="scientific">Strongylocentrotus purpuratus</name>
    <name type="common">Purple sea urchin</name>
    <dbReference type="NCBI Taxonomy" id="7668"/>
    <lineage>
        <taxon>Eukaryota</taxon>
        <taxon>Metazoa</taxon>
        <taxon>Echinodermata</taxon>
        <taxon>Eleutherozoa</taxon>
        <taxon>Echinozoa</taxon>
        <taxon>Echinoidea</taxon>
        <taxon>Euechinoidea</taxon>
        <taxon>Echinacea</taxon>
        <taxon>Camarodonta</taxon>
        <taxon>Echinidea</taxon>
        <taxon>Strongylocentrotidae</taxon>
        <taxon>Strongylocentrotus</taxon>
    </lineage>
</organism>
<evidence type="ECO:0000313" key="2">
    <source>
        <dbReference type="EnsemblMetazoa" id="XP_030852124"/>
    </source>
</evidence>
<dbReference type="Pfam" id="PF00041">
    <property type="entry name" value="fn3"/>
    <property type="match status" value="1"/>
</dbReference>
<dbReference type="OMA" id="RENNGMI"/>
<dbReference type="RefSeq" id="XP_030852124.1">
    <property type="nucleotide sequence ID" value="XM_030996264.1"/>
</dbReference>
<sequence>MDLASTQIRSAPEAPLEIKMSDIKSDSIKFILTPPTSPHDGYELYLSNSTTNKKSLVRSVPREDEMSYETTITDLYPATIYNVEVGTILNAEGAFPLQRSENNTMLTFETDDAVSHSPKVVMLLISLLAAVIMI</sequence>
<evidence type="ECO:0000259" key="1">
    <source>
        <dbReference type="PROSITE" id="PS50853"/>
    </source>
</evidence>
<dbReference type="GeneID" id="105445505"/>
<name>A0A7M7PKH1_STRPU</name>
<dbReference type="InterPro" id="IPR013783">
    <property type="entry name" value="Ig-like_fold"/>
</dbReference>
<dbReference type="CDD" id="cd00063">
    <property type="entry name" value="FN3"/>
    <property type="match status" value="1"/>
</dbReference>
<dbReference type="SUPFAM" id="SSF49265">
    <property type="entry name" value="Fibronectin type III"/>
    <property type="match status" value="1"/>
</dbReference>
<evidence type="ECO:0000313" key="3">
    <source>
        <dbReference type="Proteomes" id="UP000007110"/>
    </source>
</evidence>
<proteinExistence type="predicted"/>
<feature type="domain" description="Fibronectin type-III" evidence="1">
    <location>
        <begin position="14"/>
        <end position="113"/>
    </location>
</feature>
<dbReference type="KEGG" id="spu:105445505"/>
<protein>
    <recommendedName>
        <fullName evidence="1">Fibronectin type-III domain-containing protein</fullName>
    </recommendedName>
</protein>